<dbReference type="Pfam" id="PF01239">
    <property type="entry name" value="PPTA"/>
    <property type="match status" value="2"/>
</dbReference>
<keyword evidence="4" id="KW-0677">Repeat</keyword>
<dbReference type="PANTHER" id="PTHR11129:SF3">
    <property type="entry name" value="PROTEIN PRENYLTRANSFERASE ALPHA SUBUNIT REPEAT-CONTAINING PROTEIN 1"/>
    <property type="match status" value="1"/>
</dbReference>
<reference evidence="5 6" key="1">
    <citation type="submission" date="2021-02" db="EMBL/GenBank/DDBJ databases">
        <title>Variation within the Batrachochytrium salamandrivorans European outbreak.</title>
        <authorList>
            <person name="Kelly M."/>
            <person name="Pasmans F."/>
            <person name="Shea T.P."/>
            <person name="Munoz J.F."/>
            <person name="Carranza S."/>
            <person name="Cuomo C.A."/>
            <person name="Martel A."/>
        </authorList>
    </citation>
    <scope>NUCLEOTIDE SEQUENCE [LARGE SCALE GENOMIC DNA]</scope>
    <source>
        <strain evidence="5 6">AMFP18/2</strain>
    </source>
</reference>
<evidence type="ECO:0000256" key="2">
    <source>
        <dbReference type="ARBA" id="ARBA00022602"/>
    </source>
</evidence>
<dbReference type="SUPFAM" id="SSF48439">
    <property type="entry name" value="Protein prenylyltransferase"/>
    <property type="match status" value="1"/>
</dbReference>
<dbReference type="EMBL" id="JAFCIX010000313">
    <property type="protein sequence ID" value="KAH6595135.1"/>
    <property type="molecule type" value="Genomic_DNA"/>
</dbReference>
<evidence type="ECO:0000313" key="5">
    <source>
        <dbReference type="EMBL" id="KAH6595135.1"/>
    </source>
</evidence>
<accession>A0ABQ8FBF8</accession>
<dbReference type="PANTHER" id="PTHR11129">
    <property type="entry name" value="PROTEIN FARNESYLTRANSFERASE ALPHA SUBUNIT/RAB GERANYLGERANYL TRANSFERASE ALPHA SUBUNIT"/>
    <property type="match status" value="1"/>
</dbReference>
<keyword evidence="3" id="KW-0808">Transferase</keyword>
<proteinExistence type="inferred from homology"/>
<keyword evidence="6" id="KW-1185">Reference proteome</keyword>
<evidence type="ECO:0000256" key="1">
    <source>
        <dbReference type="ARBA" id="ARBA00006734"/>
    </source>
</evidence>
<evidence type="ECO:0000313" key="6">
    <source>
        <dbReference type="Proteomes" id="UP001648503"/>
    </source>
</evidence>
<comment type="caution">
    <text evidence="5">The sequence shown here is derived from an EMBL/GenBank/DDBJ whole genome shotgun (WGS) entry which is preliminary data.</text>
</comment>
<evidence type="ECO:0000256" key="4">
    <source>
        <dbReference type="ARBA" id="ARBA00022737"/>
    </source>
</evidence>
<keyword evidence="2" id="KW-0637">Prenyltransferase</keyword>
<dbReference type="PROSITE" id="PS51147">
    <property type="entry name" value="PFTA"/>
    <property type="match status" value="1"/>
</dbReference>
<dbReference type="Proteomes" id="UP001648503">
    <property type="component" value="Unassembled WGS sequence"/>
</dbReference>
<name>A0ABQ8FBF8_9FUNG</name>
<evidence type="ECO:0000256" key="3">
    <source>
        <dbReference type="ARBA" id="ARBA00022679"/>
    </source>
</evidence>
<organism evidence="5 6">
    <name type="scientific">Batrachochytrium salamandrivorans</name>
    <dbReference type="NCBI Taxonomy" id="1357716"/>
    <lineage>
        <taxon>Eukaryota</taxon>
        <taxon>Fungi</taxon>
        <taxon>Fungi incertae sedis</taxon>
        <taxon>Chytridiomycota</taxon>
        <taxon>Chytridiomycota incertae sedis</taxon>
        <taxon>Chytridiomycetes</taxon>
        <taxon>Rhizophydiales</taxon>
        <taxon>Rhizophydiales incertae sedis</taxon>
        <taxon>Batrachochytrium</taxon>
    </lineage>
</organism>
<dbReference type="Gene3D" id="1.25.40.120">
    <property type="entry name" value="Protein prenylyltransferase"/>
    <property type="match status" value="1"/>
</dbReference>
<protein>
    <submittedName>
        <fullName evidence="5">Uncharacterized protein</fullName>
    </submittedName>
</protein>
<dbReference type="InterPro" id="IPR002088">
    <property type="entry name" value="Prenyl_trans_a"/>
</dbReference>
<comment type="similarity">
    <text evidence="1">Belongs to the protein prenyltransferase subunit alpha family.</text>
</comment>
<gene>
    <name evidence="5" type="ORF">BASA50_006121</name>
</gene>
<sequence>MNSPLLSSDHYHDHYHDCCCYYSLLASRYLEFVRDIASAVAGTDADRPAPVSAAVEGAVTTFSTPQSSSTADCSDAQESIYSSAFLMMDGNLAIAATALKPIYKYAWHLLSTLDLSWISSHSNVSIVDRVPISSIASDENPAYKTIAEASQALVLINPECYTAWNARKHLICQGFIDPLDEFHYTSLLLSKHRKSSIVWAHRFWIRSHLSSDILCTLLPLDINVCQQAADSYKRNYPAWTYRMKIAGSPSKDYILAELSTVRKWTKMHVSDYSGWNYCQWLLSRLAELDPQSDQVAQQLIQELNLVHSLIDMCSGHESLWNHLRFVSKLAATIFHNWCDPAHPCLDDHNEFTCPDTAIDVVYDPDLYPTCAQELLFAQAIAATRPSDRPYALVLSFIFANELKHQVLCEKLKSILAEELPHKVFFGSM</sequence>